<protein>
    <recommendedName>
        <fullName evidence="2">DUF6895 domain-containing protein</fullName>
    </recommendedName>
</protein>
<feature type="region of interest" description="Disordered" evidence="1">
    <location>
        <begin position="265"/>
        <end position="293"/>
    </location>
</feature>
<accession>A0A0F7VNV5</accession>
<sequence length="350" mass="37538">MTTGEIRQVAHAALAWVSAHRDDFALDDEALSAEGRVDRTWKPLGELAQMCATVTRRLPPADPLHASARELLAFAWRQTGEGELFLRLQRAEPFATYPLEVYAAFAAAGLRHPVYEASAATVARTRGWRLTEQDPTRRLGVLAAERRGGIDGIRPPGQAEHVLRGTWLGGLPEPWTFEAASGYALTHVVFHLTDWGRAAHGLPPDLAAYLTHWLPPWLDTCGEARMWDLTCELLVAAACLPSAGTAPGPEAREAWRRVAAAQDPAGAIPEVGPPPHHRPGGPGGGPAATGPAEDFVRSYHSTLMAAFAAAVTLGRVDAARSDQAGTGVRDGRVRRPAATQYRYGGQGALE</sequence>
<feature type="domain" description="DUF6895" evidence="2">
    <location>
        <begin position="11"/>
        <end position="310"/>
    </location>
</feature>
<gene>
    <name evidence="3" type="primary">sle_06100</name>
</gene>
<evidence type="ECO:0000313" key="4">
    <source>
        <dbReference type="Proteomes" id="UP000035016"/>
    </source>
</evidence>
<name>A0A0F7VNV5_STRLW</name>
<dbReference type="KEGG" id="sle:sle_06100"/>
<dbReference type="RefSeq" id="WP_029386934.1">
    <property type="nucleotide sequence ID" value="NZ_AZSD01000475.1"/>
</dbReference>
<feature type="region of interest" description="Disordered" evidence="1">
    <location>
        <begin position="321"/>
        <end position="350"/>
    </location>
</feature>
<dbReference type="AlphaFoldDB" id="A0A0F7VNV5"/>
<dbReference type="Proteomes" id="UP000035016">
    <property type="component" value="Chromosome Chromosome"/>
</dbReference>
<organism evidence="3 4">
    <name type="scientific">Streptomyces leeuwenhoekii</name>
    <dbReference type="NCBI Taxonomy" id="1437453"/>
    <lineage>
        <taxon>Bacteria</taxon>
        <taxon>Bacillati</taxon>
        <taxon>Actinomycetota</taxon>
        <taxon>Actinomycetes</taxon>
        <taxon>Kitasatosporales</taxon>
        <taxon>Streptomycetaceae</taxon>
        <taxon>Streptomyces</taxon>
    </lineage>
</organism>
<dbReference type="Pfam" id="PF21836">
    <property type="entry name" value="DUF6895"/>
    <property type="match status" value="1"/>
</dbReference>
<evidence type="ECO:0000256" key="1">
    <source>
        <dbReference type="SAM" id="MobiDB-lite"/>
    </source>
</evidence>
<dbReference type="EMBL" id="LN831790">
    <property type="protein sequence ID" value="CQR60073.1"/>
    <property type="molecule type" value="Genomic_DNA"/>
</dbReference>
<reference evidence="3 4" key="1">
    <citation type="submission" date="2015-02" db="EMBL/GenBank/DDBJ databases">
        <authorList>
            <person name="Gomez-Escribano P.J."/>
        </authorList>
    </citation>
    <scope>NUCLEOTIDE SEQUENCE [LARGE SCALE GENOMIC DNA]</scope>
    <source>
        <strain evidence="4">C34 (DSM 42122 / NRRL B-24963)</strain>
    </source>
</reference>
<evidence type="ECO:0000313" key="3">
    <source>
        <dbReference type="EMBL" id="CQR60073.1"/>
    </source>
</evidence>
<dbReference type="InterPro" id="IPR054190">
    <property type="entry name" value="DUF6895"/>
</dbReference>
<proteinExistence type="predicted"/>
<evidence type="ECO:0000259" key="2">
    <source>
        <dbReference type="Pfam" id="PF21836"/>
    </source>
</evidence>